<keyword evidence="2" id="KW-1133">Transmembrane helix</keyword>
<feature type="compositionally biased region" description="Basic residues" evidence="1">
    <location>
        <begin position="188"/>
        <end position="198"/>
    </location>
</feature>
<dbReference type="Proteomes" id="UP000028981">
    <property type="component" value="Unassembled WGS sequence"/>
</dbReference>
<feature type="transmembrane region" description="Helical" evidence="2">
    <location>
        <begin position="108"/>
        <end position="125"/>
    </location>
</feature>
<evidence type="ECO:0000256" key="1">
    <source>
        <dbReference type="SAM" id="MobiDB-lite"/>
    </source>
</evidence>
<feature type="transmembrane region" description="Helical" evidence="2">
    <location>
        <begin position="27"/>
        <end position="47"/>
    </location>
</feature>
<keyword evidence="4" id="KW-1185">Reference proteome</keyword>
<comment type="caution">
    <text evidence="3">The sequence shown here is derived from an EMBL/GenBank/DDBJ whole genome shotgun (WGS) entry which is preliminary data.</text>
</comment>
<keyword evidence="2" id="KW-0472">Membrane</keyword>
<protein>
    <recommendedName>
        <fullName evidence="5">Histidine kinase</fullName>
    </recommendedName>
</protein>
<proteinExistence type="predicted"/>
<evidence type="ECO:0000256" key="2">
    <source>
        <dbReference type="SAM" id="Phobius"/>
    </source>
</evidence>
<evidence type="ECO:0008006" key="5">
    <source>
        <dbReference type="Google" id="ProtNLM"/>
    </source>
</evidence>
<keyword evidence="2" id="KW-0812">Transmembrane</keyword>
<dbReference type="EMBL" id="JQGC01000001">
    <property type="protein sequence ID" value="KFL32694.1"/>
    <property type="molecule type" value="Genomic_DNA"/>
</dbReference>
<evidence type="ECO:0000313" key="4">
    <source>
        <dbReference type="Proteomes" id="UP000028981"/>
    </source>
</evidence>
<organism evidence="3 4">
    <name type="scientific">Devosia riboflavina</name>
    <dbReference type="NCBI Taxonomy" id="46914"/>
    <lineage>
        <taxon>Bacteria</taxon>
        <taxon>Pseudomonadati</taxon>
        <taxon>Pseudomonadota</taxon>
        <taxon>Alphaproteobacteria</taxon>
        <taxon>Hyphomicrobiales</taxon>
        <taxon>Devosiaceae</taxon>
        <taxon>Devosia</taxon>
    </lineage>
</organism>
<feature type="transmembrane region" description="Helical" evidence="2">
    <location>
        <begin position="59"/>
        <end position="88"/>
    </location>
</feature>
<sequence>MSSENPVVSGNFKDPAVTAFSSSRSNVLALVEGILLLGGVALIEHSGLMSFASWPVHPFLFIAILLSAQYGVLGGVLAAMGATAISYFNGLPTRPFDMSHAEYFRLTWADPLSWVLAALMVGIVTSRRSRMLEEQGEQLRKALMAEGLIAAQYQVLAQRTHKLERSLAGRADLSVAESSSSLADPSKGRGRASPRAKSRPVPSVGS</sequence>
<accession>A0A087M741</accession>
<dbReference type="STRING" id="46914.JP75_00610"/>
<dbReference type="OrthoDB" id="9822902at2"/>
<gene>
    <name evidence="3" type="ORF">JP75_00610</name>
</gene>
<evidence type="ECO:0000313" key="3">
    <source>
        <dbReference type="EMBL" id="KFL32694.1"/>
    </source>
</evidence>
<name>A0A087M741_9HYPH</name>
<dbReference type="RefSeq" id="WP_035077690.1">
    <property type="nucleotide sequence ID" value="NZ_JQGC01000001.1"/>
</dbReference>
<reference evidence="3 4" key="1">
    <citation type="submission" date="2014-08" db="EMBL/GenBank/DDBJ databases">
        <authorList>
            <person name="Hassan Y.I."/>
            <person name="Lepp D."/>
            <person name="Zhou T."/>
        </authorList>
    </citation>
    <scope>NUCLEOTIDE SEQUENCE [LARGE SCALE GENOMIC DNA]</scope>
    <source>
        <strain evidence="3 4">IFO13584</strain>
    </source>
</reference>
<dbReference type="AlphaFoldDB" id="A0A087M741"/>
<feature type="region of interest" description="Disordered" evidence="1">
    <location>
        <begin position="171"/>
        <end position="206"/>
    </location>
</feature>